<dbReference type="InterPro" id="IPR000782">
    <property type="entry name" value="FAS1_domain"/>
</dbReference>
<keyword evidence="1" id="KW-0732">Signal</keyword>
<sequence length="423" mass="45402">MKIIYKIKQIAMCLCLVAMAASCDDSLPDVGGAEQNYNSVYGLLKANTNLSLYYKAIELTKLETTLDTADSFTFFVPTDAAFEAFLVKSGYVNTLGYPDINLVPVDVLKQIVLSHVVKGVKKRVGKLTGVEADYLETGQLTTLANLANSDLYLLDVKVEEGVLKVNGSDKAAVGLDYYGTNGFVHVLDNVISLIPPSPSITSVSQAFASPGDVLVLNGANFVNVTSVKFGEEEATFKTVSNSKIEVTVPADFGSYALIKVQTTFGTSNTATVGVKFLLYGDDFSGSATPESSGGWGGSSDFQSTVKVSRGTYAIEKYADAWSGFNIGFNTLNIADYGYLKISVYPTQSTKILVSLNSDFADEFGTTVTLTAGQWNNISIPFSDLKTDKVGATFNTLFIKEYSNGITVDPGNPSILYFDDIGFL</sequence>
<dbReference type="Pfam" id="PF01833">
    <property type="entry name" value="TIG"/>
    <property type="match status" value="1"/>
</dbReference>
<dbReference type="PANTHER" id="PTHR10900:SF77">
    <property type="entry name" value="FI19380P1"/>
    <property type="match status" value="1"/>
</dbReference>
<dbReference type="Gene3D" id="2.60.40.10">
    <property type="entry name" value="Immunoglobulins"/>
    <property type="match status" value="1"/>
</dbReference>
<feature type="signal peptide" evidence="1">
    <location>
        <begin position="1"/>
        <end position="20"/>
    </location>
</feature>
<organism evidence="3 4">
    <name type="scientific">Flavobacterium pectinovorum</name>
    <dbReference type="NCBI Taxonomy" id="29533"/>
    <lineage>
        <taxon>Bacteria</taxon>
        <taxon>Pseudomonadati</taxon>
        <taxon>Bacteroidota</taxon>
        <taxon>Flavobacteriia</taxon>
        <taxon>Flavobacteriales</taxon>
        <taxon>Flavobacteriaceae</taxon>
        <taxon>Flavobacterium</taxon>
    </lineage>
</organism>
<evidence type="ECO:0000313" key="3">
    <source>
        <dbReference type="EMBL" id="SHM51096.1"/>
    </source>
</evidence>
<evidence type="ECO:0000313" key="4">
    <source>
        <dbReference type="Proteomes" id="UP000184216"/>
    </source>
</evidence>
<reference evidence="3 4" key="1">
    <citation type="submission" date="2016-11" db="EMBL/GenBank/DDBJ databases">
        <authorList>
            <person name="Varghese N."/>
            <person name="Submissions S."/>
        </authorList>
    </citation>
    <scope>NUCLEOTIDE SEQUENCE [LARGE SCALE GENOMIC DNA]</scope>
    <source>
        <strain evidence="3 4">DSM 6368</strain>
    </source>
</reference>
<dbReference type="InterPro" id="IPR050904">
    <property type="entry name" value="Adhesion/Biosynth-related"/>
</dbReference>
<keyword evidence="4" id="KW-1185">Reference proteome</keyword>
<dbReference type="PROSITE" id="PS51257">
    <property type="entry name" value="PROKAR_LIPOPROTEIN"/>
    <property type="match status" value="1"/>
</dbReference>
<protein>
    <submittedName>
        <fullName evidence="3">Fasciclin domain-containing protein</fullName>
    </submittedName>
</protein>
<dbReference type="InterPro" id="IPR014756">
    <property type="entry name" value="Ig_E-set"/>
</dbReference>
<dbReference type="Gene3D" id="2.30.180.10">
    <property type="entry name" value="FAS1 domain"/>
    <property type="match status" value="1"/>
</dbReference>
<proteinExistence type="predicted"/>
<dbReference type="PROSITE" id="PS50213">
    <property type="entry name" value="FAS1"/>
    <property type="match status" value="1"/>
</dbReference>
<name>A0ABY1J4D7_9FLAO</name>
<feature type="domain" description="FAS1" evidence="2">
    <location>
        <begin position="37"/>
        <end position="191"/>
    </location>
</feature>
<dbReference type="InterPro" id="IPR013783">
    <property type="entry name" value="Ig-like_fold"/>
</dbReference>
<comment type="caution">
    <text evidence="3">The sequence shown here is derived from an EMBL/GenBank/DDBJ whole genome shotgun (WGS) entry which is preliminary data.</text>
</comment>
<dbReference type="SUPFAM" id="SSF81296">
    <property type="entry name" value="E set domains"/>
    <property type="match status" value="1"/>
</dbReference>
<evidence type="ECO:0000256" key="1">
    <source>
        <dbReference type="SAM" id="SignalP"/>
    </source>
</evidence>
<feature type="chain" id="PRO_5047468133" evidence="1">
    <location>
        <begin position="21"/>
        <end position="423"/>
    </location>
</feature>
<dbReference type="Gene3D" id="2.60.120.430">
    <property type="entry name" value="Galactose-binding lectin"/>
    <property type="match status" value="1"/>
</dbReference>
<dbReference type="PANTHER" id="PTHR10900">
    <property type="entry name" value="PERIOSTIN-RELATED"/>
    <property type="match status" value="1"/>
</dbReference>
<dbReference type="InterPro" id="IPR036378">
    <property type="entry name" value="FAS1_dom_sf"/>
</dbReference>
<evidence type="ECO:0000259" key="2">
    <source>
        <dbReference type="PROSITE" id="PS50213"/>
    </source>
</evidence>
<dbReference type="SUPFAM" id="SSF82153">
    <property type="entry name" value="FAS1 domain"/>
    <property type="match status" value="1"/>
</dbReference>
<dbReference type="Pfam" id="PF02469">
    <property type="entry name" value="Fasciclin"/>
    <property type="match status" value="1"/>
</dbReference>
<gene>
    <name evidence="3" type="ORF">SAMN05444387_2681</name>
</gene>
<dbReference type="Proteomes" id="UP000184216">
    <property type="component" value="Unassembled WGS sequence"/>
</dbReference>
<accession>A0ABY1J4D7</accession>
<dbReference type="InterPro" id="IPR002909">
    <property type="entry name" value="IPT_dom"/>
</dbReference>
<dbReference type="EMBL" id="FRBX01000003">
    <property type="protein sequence ID" value="SHM51096.1"/>
    <property type="molecule type" value="Genomic_DNA"/>
</dbReference>
<dbReference type="RefSeq" id="WP_084540258.1">
    <property type="nucleotide sequence ID" value="NZ_FRBX01000003.1"/>
</dbReference>
<dbReference type="SMART" id="SM00554">
    <property type="entry name" value="FAS1"/>
    <property type="match status" value="1"/>
</dbReference>